<evidence type="ECO:0000256" key="4">
    <source>
        <dbReference type="ARBA" id="ARBA00012552"/>
    </source>
</evidence>
<keyword evidence="5" id="KW-0963">Cytoplasm</keyword>
<dbReference type="InterPro" id="IPR027417">
    <property type="entry name" value="P-loop_NTPase"/>
</dbReference>
<dbReference type="PROSITE" id="PS50053">
    <property type="entry name" value="UBIQUITIN_2"/>
    <property type="match status" value="1"/>
</dbReference>
<dbReference type="PROSITE" id="PS51192">
    <property type="entry name" value="HELICASE_ATP_BIND_1"/>
    <property type="match status" value="1"/>
</dbReference>
<dbReference type="FunFam" id="3.40.50.300:FF:000849">
    <property type="entry name" value="ATP-dependent RNA helicase DBP5"/>
    <property type="match status" value="1"/>
</dbReference>
<feature type="domain" description="DEAD-box RNA helicase Q" evidence="20">
    <location>
        <begin position="504"/>
        <end position="532"/>
    </location>
</feature>
<dbReference type="Proteomes" id="UP000478052">
    <property type="component" value="Unassembled WGS sequence"/>
</dbReference>
<evidence type="ECO:0000256" key="10">
    <source>
        <dbReference type="ARBA" id="ARBA00022806"/>
    </source>
</evidence>
<feature type="domain" description="Helicase ATP-binding" evidence="18">
    <location>
        <begin position="537"/>
        <end position="707"/>
    </location>
</feature>
<dbReference type="CDD" id="cd01796">
    <property type="entry name" value="Ubl_Ddi1_like"/>
    <property type="match status" value="1"/>
</dbReference>
<keyword evidence="12" id="KW-0694">RNA-binding</keyword>
<evidence type="ECO:0000256" key="8">
    <source>
        <dbReference type="ARBA" id="ARBA00022750"/>
    </source>
</evidence>
<dbReference type="GO" id="GO:0003723">
    <property type="term" value="F:RNA binding"/>
    <property type="evidence" value="ECO:0007669"/>
    <property type="project" value="UniProtKB-KW"/>
</dbReference>
<evidence type="ECO:0000256" key="12">
    <source>
        <dbReference type="ARBA" id="ARBA00022884"/>
    </source>
</evidence>
<keyword evidence="7" id="KW-0547">Nucleotide-binding</keyword>
<dbReference type="SMART" id="SM00490">
    <property type="entry name" value="HELICc"/>
    <property type="match status" value="1"/>
</dbReference>
<evidence type="ECO:0000256" key="13">
    <source>
        <dbReference type="ARBA" id="ARBA00023242"/>
    </source>
</evidence>
<comment type="catalytic activity">
    <reaction evidence="14">
        <text>ATP + H2O = ADP + phosphate + H(+)</text>
        <dbReference type="Rhea" id="RHEA:13065"/>
        <dbReference type="ChEBI" id="CHEBI:15377"/>
        <dbReference type="ChEBI" id="CHEBI:15378"/>
        <dbReference type="ChEBI" id="CHEBI:30616"/>
        <dbReference type="ChEBI" id="CHEBI:43474"/>
        <dbReference type="ChEBI" id="CHEBI:456216"/>
        <dbReference type="EC" id="3.6.4.13"/>
    </reaction>
</comment>
<accession>A0A6G0Z3N7</accession>
<dbReference type="SMART" id="SM00487">
    <property type="entry name" value="DEXDc"/>
    <property type="match status" value="1"/>
</dbReference>
<evidence type="ECO:0000259" key="17">
    <source>
        <dbReference type="PROSITE" id="PS50053"/>
    </source>
</evidence>
<dbReference type="InterPro" id="IPR019103">
    <property type="entry name" value="Peptidase_aspartic_DDI1-type"/>
</dbReference>
<dbReference type="EMBL" id="VUJU01001494">
    <property type="protein sequence ID" value="KAF0765055.1"/>
    <property type="molecule type" value="Genomic_DNA"/>
</dbReference>
<feature type="non-terminal residue" evidence="21">
    <location>
        <position position="861"/>
    </location>
</feature>
<keyword evidence="13" id="KW-0539">Nucleus</keyword>
<comment type="subcellular location">
    <subcellularLocation>
        <location evidence="2">Cytoplasm</location>
    </subcellularLocation>
    <subcellularLocation>
        <location evidence="1">Nucleus</location>
    </subcellularLocation>
</comment>
<dbReference type="OrthoDB" id="1047367at2759"/>
<feature type="region of interest" description="Disordered" evidence="16">
    <location>
        <begin position="338"/>
        <end position="384"/>
    </location>
</feature>
<evidence type="ECO:0000259" key="18">
    <source>
        <dbReference type="PROSITE" id="PS51192"/>
    </source>
</evidence>
<dbReference type="InterPro" id="IPR001650">
    <property type="entry name" value="Helicase_C-like"/>
</dbReference>
<dbReference type="PROSITE" id="PS51195">
    <property type="entry name" value="Q_MOTIF"/>
    <property type="match status" value="1"/>
</dbReference>
<dbReference type="PANTHER" id="PTHR15397:SF3">
    <property type="entry name" value="DNA DAMAGE INDUCIBLE 1 HOMOLOG 2"/>
    <property type="match status" value="1"/>
</dbReference>
<evidence type="ECO:0000256" key="7">
    <source>
        <dbReference type="ARBA" id="ARBA00022741"/>
    </source>
</evidence>
<keyword evidence="8" id="KW-0064">Aspartyl protease</keyword>
<dbReference type="SUPFAM" id="SSF50630">
    <property type="entry name" value="Acid proteases"/>
    <property type="match status" value="1"/>
</dbReference>
<dbReference type="Pfam" id="PF24669">
    <property type="entry name" value="Ddi2_HDD"/>
    <property type="match status" value="1"/>
</dbReference>
<dbReference type="AlphaFoldDB" id="A0A6G0Z3N7"/>
<feature type="short sequence motif" description="Q motif" evidence="15">
    <location>
        <begin position="504"/>
        <end position="532"/>
    </location>
</feature>
<dbReference type="CDD" id="cd18787">
    <property type="entry name" value="SF2_C_DEAD"/>
    <property type="match status" value="1"/>
</dbReference>
<dbReference type="EC" id="3.6.4.13" evidence="4"/>
<dbReference type="InterPro" id="IPR029071">
    <property type="entry name" value="Ubiquitin-like_domsf"/>
</dbReference>
<sequence>MLITVTTHDDHLFVLDVSEDLELINFKALCEVETGIPSQEIGLTHNGQLLVDDFKTMKILGVHDGDVIIIQRVASSVTAMDHSFSSPSNNVLPQFDFSRIQVPGSSNSNTNSNRQHQMQDAEYVRNLFLSSPEQLALLKQNNPRLADTLTSNKIEDFANVMAEQMEERKKREDQRIRMMKAHPFDSEAQKLIAEEIRQKNIEANMEAAMEYNPEMFGTVVMLYINCKVDGYPVKAFIDSGAQTTIMSSACAERCNIMRLVDSRWAGLAKGVGVQKIIGRIHMVQVAIENDFLTTSFSVLEDQPMDMLLGLDMLKRHQCCIDLEHNVLKIGTTGTETPFLPENELPDCGRLTTSSDHDGTKSEDKELRKAIDESKKMQQSSDKRRRDAYFVQITNFPLFPGTSSNSSHSFKESDIIELINLGFSREQVLIMESVTKNFSNAHLGSKNANDLTADSRSNTSSEDDKELPASEKSLLQKIVRTGLITSKHDIEVQRQDPKSPLYSIKSFELLKLHPNLLKGVYEMGYNAPSKIQETALPLLLANPPQNLIAQSQSGTGKTAAFVLAMLSRVDPELQYPQVVCLSPTYELAIQTGEVAAKMSTYCPNIRLRYAVRGEDVEKGSKIEEQIIVGTPGKVLDWATKYKFFDPKKIKVFVLDEADIMVDTQGHQDQSFRIRKLLPETCQMMFFSATYTEDVMRFANAIAPMSVIIRLKREEETLDNIKQYYVNCNNKEDKYNALVNIYGGVTIGQAMIFCQTKKMALWLVNQMVEQGHAVALLSGELTVQQRISVLDRFREGKEKVLVTTNVLSRGIDIEQVTIVINFDLPVTVTREPDYDTYLHRIGRTGRFGKKGIAINLVSGHSDH</sequence>
<dbReference type="GO" id="GO:0003724">
    <property type="term" value="F:RNA helicase activity"/>
    <property type="evidence" value="ECO:0007669"/>
    <property type="project" value="UniProtKB-EC"/>
</dbReference>
<evidence type="ECO:0000313" key="21">
    <source>
        <dbReference type="EMBL" id="KAF0765055.1"/>
    </source>
</evidence>
<dbReference type="Pfam" id="PF00271">
    <property type="entry name" value="Helicase_C"/>
    <property type="match status" value="1"/>
</dbReference>
<evidence type="ECO:0000256" key="15">
    <source>
        <dbReference type="PROSITE-ProRule" id="PRU00552"/>
    </source>
</evidence>
<dbReference type="CDD" id="cd05479">
    <property type="entry name" value="RP_DDI"/>
    <property type="match status" value="1"/>
</dbReference>
<protein>
    <recommendedName>
        <fullName evidence="4">RNA helicase</fullName>
        <ecNumber evidence="4">3.6.4.13</ecNumber>
    </recommendedName>
</protein>
<keyword evidence="22" id="KW-1185">Reference proteome</keyword>
<evidence type="ECO:0000256" key="2">
    <source>
        <dbReference type="ARBA" id="ARBA00004496"/>
    </source>
</evidence>
<feature type="compositionally biased region" description="Basic and acidic residues" evidence="16">
    <location>
        <begin position="354"/>
        <end position="384"/>
    </location>
</feature>
<name>A0A6G0Z3N7_APHCR</name>
<dbReference type="Gene3D" id="2.40.70.10">
    <property type="entry name" value="Acid Proteases"/>
    <property type="match status" value="1"/>
</dbReference>
<gene>
    <name evidence="21" type="ORF">FWK35_00003999</name>
</gene>
<reference evidence="21 22" key="1">
    <citation type="submission" date="2019-08" db="EMBL/GenBank/DDBJ databases">
        <title>Whole genome of Aphis craccivora.</title>
        <authorList>
            <person name="Voronova N.V."/>
            <person name="Shulinski R.S."/>
            <person name="Bandarenka Y.V."/>
            <person name="Zhorov D.G."/>
            <person name="Warner D."/>
        </authorList>
    </citation>
    <scope>NUCLEOTIDE SEQUENCE [LARGE SCALE GENOMIC DNA]</scope>
    <source>
        <strain evidence="21">180601</strain>
        <tissue evidence="21">Whole Body</tissue>
    </source>
</reference>
<dbReference type="FunFam" id="2.40.70.10:FF:000005">
    <property type="entry name" value="DNA damage inducible 1 homolog 2"/>
    <property type="match status" value="1"/>
</dbReference>
<dbReference type="InterPro" id="IPR057273">
    <property type="entry name" value="Ddi1/2_HDD"/>
</dbReference>
<comment type="similarity">
    <text evidence="3">Belongs to the DDI1 family.</text>
</comment>
<dbReference type="GO" id="GO:0004190">
    <property type="term" value="F:aspartic-type endopeptidase activity"/>
    <property type="evidence" value="ECO:0007669"/>
    <property type="project" value="UniProtKB-KW"/>
</dbReference>
<dbReference type="GO" id="GO:0006508">
    <property type="term" value="P:proteolysis"/>
    <property type="evidence" value="ECO:0007669"/>
    <property type="project" value="UniProtKB-KW"/>
</dbReference>
<feature type="domain" description="Helicase C-terminal" evidence="19">
    <location>
        <begin position="718"/>
        <end position="861"/>
    </location>
</feature>
<evidence type="ECO:0000256" key="11">
    <source>
        <dbReference type="ARBA" id="ARBA00022840"/>
    </source>
</evidence>
<evidence type="ECO:0000256" key="14">
    <source>
        <dbReference type="ARBA" id="ARBA00047984"/>
    </source>
</evidence>
<dbReference type="InterPro" id="IPR011545">
    <property type="entry name" value="DEAD/DEAH_box_helicase_dom"/>
</dbReference>
<evidence type="ECO:0000256" key="16">
    <source>
        <dbReference type="SAM" id="MobiDB-lite"/>
    </source>
</evidence>
<evidence type="ECO:0000256" key="6">
    <source>
        <dbReference type="ARBA" id="ARBA00022670"/>
    </source>
</evidence>
<evidence type="ECO:0000259" key="20">
    <source>
        <dbReference type="PROSITE" id="PS51195"/>
    </source>
</evidence>
<dbReference type="Gene3D" id="3.40.50.300">
    <property type="entry name" value="P-loop containing nucleotide triphosphate hydrolases"/>
    <property type="match status" value="2"/>
</dbReference>
<keyword evidence="6" id="KW-0645">Protease</keyword>
<dbReference type="PROSITE" id="PS51194">
    <property type="entry name" value="HELICASE_CTER"/>
    <property type="match status" value="1"/>
</dbReference>
<dbReference type="InterPro" id="IPR033882">
    <property type="entry name" value="DDI1_N"/>
</dbReference>
<comment type="caution">
    <text evidence="21">The sequence shown here is derived from an EMBL/GenBank/DDBJ whole genome shotgun (WGS) entry which is preliminary data.</text>
</comment>
<dbReference type="InterPro" id="IPR021109">
    <property type="entry name" value="Peptidase_aspartic_dom_sf"/>
</dbReference>
<dbReference type="GO" id="GO:0005737">
    <property type="term" value="C:cytoplasm"/>
    <property type="evidence" value="ECO:0007669"/>
    <property type="project" value="UniProtKB-SubCell"/>
</dbReference>
<evidence type="ECO:0000256" key="3">
    <source>
        <dbReference type="ARBA" id="ARBA00009136"/>
    </source>
</evidence>
<dbReference type="InterPro" id="IPR000626">
    <property type="entry name" value="Ubiquitin-like_dom"/>
</dbReference>
<dbReference type="FunFam" id="3.40.50.300:FF:000318">
    <property type="entry name" value="ATP-dependent RNA helicase DDX19B"/>
    <property type="match status" value="1"/>
</dbReference>
<dbReference type="GO" id="GO:0005634">
    <property type="term" value="C:nucleus"/>
    <property type="evidence" value="ECO:0007669"/>
    <property type="project" value="UniProtKB-SubCell"/>
</dbReference>
<feature type="region of interest" description="Disordered" evidence="16">
    <location>
        <begin position="440"/>
        <end position="470"/>
    </location>
</feature>
<keyword evidence="9" id="KW-0378">Hydrolase</keyword>
<dbReference type="PANTHER" id="PTHR15397">
    <property type="entry name" value="SODIUM-GLUCOSE COTRANSPORTER REGULATORY PROTEIN -RELATED"/>
    <property type="match status" value="1"/>
</dbReference>
<dbReference type="InterPro" id="IPR014001">
    <property type="entry name" value="Helicase_ATP-bd"/>
</dbReference>
<dbReference type="Pfam" id="PF00270">
    <property type="entry name" value="DEAD"/>
    <property type="match status" value="1"/>
</dbReference>
<keyword evidence="11" id="KW-0067">ATP-binding</keyword>
<dbReference type="InterPro" id="IPR014014">
    <property type="entry name" value="RNA_helicase_DEAD_Q_motif"/>
</dbReference>
<evidence type="ECO:0000256" key="1">
    <source>
        <dbReference type="ARBA" id="ARBA00004123"/>
    </source>
</evidence>
<dbReference type="SUPFAM" id="SSF54236">
    <property type="entry name" value="Ubiquitin-like"/>
    <property type="match status" value="1"/>
</dbReference>
<feature type="compositionally biased region" description="Polar residues" evidence="16">
    <location>
        <begin position="440"/>
        <end position="459"/>
    </location>
</feature>
<evidence type="ECO:0000259" key="19">
    <source>
        <dbReference type="PROSITE" id="PS51194"/>
    </source>
</evidence>
<proteinExistence type="inferred from homology"/>
<organism evidence="21 22">
    <name type="scientific">Aphis craccivora</name>
    <name type="common">Cowpea aphid</name>
    <dbReference type="NCBI Taxonomy" id="307492"/>
    <lineage>
        <taxon>Eukaryota</taxon>
        <taxon>Metazoa</taxon>
        <taxon>Ecdysozoa</taxon>
        <taxon>Arthropoda</taxon>
        <taxon>Hexapoda</taxon>
        <taxon>Insecta</taxon>
        <taxon>Pterygota</taxon>
        <taxon>Neoptera</taxon>
        <taxon>Paraneoptera</taxon>
        <taxon>Hemiptera</taxon>
        <taxon>Sternorrhyncha</taxon>
        <taxon>Aphidomorpha</taxon>
        <taxon>Aphidoidea</taxon>
        <taxon>Aphididae</taxon>
        <taxon>Aphidini</taxon>
        <taxon>Aphis</taxon>
        <taxon>Aphis</taxon>
    </lineage>
</organism>
<evidence type="ECO:0000256" key="9">
    <source>
        <dbReference type="ARBA" id="ARBA00022801"/>
    </source>
</evidence>
<dbReference type="Gene3D" id="3.10.20.90">
    <property type="entry name" value="Phosphatidylinositol 3-kinase Catalytic Subunit, Chain A, domain 1"/>
    <property type="match status" value="1"/>
</dbReference>
<keyword evidence="10 21" id="KW-0347">Helicase</keyword>
<dbReference type="Pfam" id="PF00240">
    <property type="entry name" value="ubiquitin"/>
    <property type="match status" value="1"/>
</dbReference>
<dbReference type="GO" id="GO:0005524">
    <property type="term" value="F:ATP binding"/>
    <property type="evidence" value="ECO:0007669"/>
    <property type="project" value="UniProtKB-KW"/>
</dbReference>
<dbReference type="SUPFAM" id="SSF52540">
    <property type="entry name" value="P-loop containing nucleoside triphosphate hydrolases"/>
    <property type="match status" value="1"/>
</dbReference>
<evidence type="ECO:0000313" key="22">
    <source>
        <dbReference type="Proteomes" id="UP000478052"/>
    </source>
</evidence>
<evidence type="ECO:0000256" key="5">
    <source>
        <dbReference type="ARBA" id="ARBA00022490"/>
    </source>
</evidence>
<feature type="domain" description="Ubiquitin-like" evidence="17">
    <location>
        <begin position="1"/>
        <end position="70"/>
    </location>
</feature>
<dbReference type="Pfam" id="PF09668">
    <property type="entry name" value="Asp_protease"/>
    <property type="match status" value="1"/>
</dbReference>